<dbReference type="PANTHER" id="PTHR23179">
    <property type="entry name" value="T-CELL ACTIVATION RHO GTPASE ACTIVATING PROTEIN-RELATED"/>
    <property type="match status" value="1"/>
</dbReference>
<feature type="domain" description="Rho-GAP" evidence="1">
    <location>
        <begin position="175"/>
        <end position="361"/>
    </location>
</feature>
<proteinExistence type="predicted"/>
<evidence type="ECO:0000259" key="1">
    <source>
        <dbReference type="PROSITE" id="PS50238"/>
    </source>
</evidence>
<dbReference type="GeneID" id="14890166"/>
<dbReference type="InterPro" id="IPR008936">
    <property type="entry name" value="Rho_GTPase_activation_prot"/>
</dbReference>
<organism evidence="2 3">
    <name type="scientific">Entamoeba invadens IP1</name>
    <dbReference type="NCBI Taxonomy" id="370355"/>
    <lineage>
        <taxon>Eukaryota</taxon>
        <taxon>Amoebozoa</taxon>
        <taxon>Evosea</taxon>
        <taxon>Archamoebae</taxon>
        <taxon>Mastigamoebida</taxon>
        <taxon>Entamoebidae</taxon>
        <taxon>Entamoeba</taxon>
    </lineage>
</organism>
<reference evidence="2 3" key="1">
    <citation type="submission" date="2012-10" db="EMBL/GenBank/DDBJ databases">
        <authorList>
            <person name="Zafar N."/>
            <person name="Inman J."/>
            <person name="Hall N."/>
            <person name="Lorenzi H."/>
            <person name="Caler E."/>
        </authorList>
    </citation>
    <scope>NUCLEOTIDE SEQUENCE [LARGE SCALE GENOMIC DNA]</scope>
    <source>
        <strain evidence="2 3">IP1</strain>
    </source>
</reference>
<protein>
    <recommendedName>
        <fullName evidence="1">Rho-GAP domain-containing protein</fullName>
    </recommendedName>
</protein>
<dbReference type="Gene3D" id="1.10.555.10">
    <property type="entry name" value="Rho GTPase activation protein"/>
    <property type="match status" value="1"/>
</dbReference>
<dbReference type="PANTHER" id="PTHR23179:SF3">
    <property type="entry name" value="RHO GTPASE-ACTIVATING PROTEIN 20"/>
    <property type="match status" value="1"/>
</dbReference>
<keyword evidence="3" id="KW-1185">Reference proteome</keyword>
<sequence>MSSKKSKKEKKEVLGDIDQLFELVEIRSQDISQQLVKVSETITLLKSHLNSLSNMVTNSSYESSYSNTLKASTAYQTLVSDSLKNIGGIFEKLSQDLKYNLSLDDITCSDDPEISKIHQNKKSNICRYAAISSFALRIDKYFPTIGKGGQFDAVAKKVMKEFREDTEASVSYRTKTLRQILDDEKTPPTRLPVGIERIMTTIANSEGDKTTLFRLSSDTERINNYFDEIRIVDTKTLDNTVLSSILKKFIRDLPQPIWPEEFLQPLVKVMESEDKNKVINDIRRLIIKFPIENQIFIRRLLLLCKNVTNTKDTKMNSQAIAVCLAPGLMRKADMGFTSIAVIAPVLNNALSTMIDYQEEIFEIESLKTIEVLSEQEIYGIYPALFDGVCYSDSQDGPALNVDPKFLRTFKRQRKSSLASMQPSNPLV</sequence>
<dbReference type="OrthoDB" id="28113at2759"/>
<dbReference type="PROSITE" id="PS50238">
    <property type="entry name" value="RHOGAP"/>
    <property type="match status" value="1"/>
</dbReference>
<dbReference type="Proteomes" id="UP000014680">
    <property type="component" value="Unassembled WGS sequence"/>
</dbReference>
<dbReference type="EMBL" id="KB206474">
    <property type="protein sequence ID" value="ELP91219.1"/>
    <property type="molecule type" value="Genomic_DNA"/>
</dbReference>
<dbReference type="SMART" id="SM00324">
    <property type="entry name" value="RhoGAP"/>
    <property type="match status" value="1"/>
</dbReference>
<dbReference type="InterPro" id="IPR000198">
    <property type="entry name" value="RhoGAP_dom"/>
</dbReference>
<dbReference type="Pfam" id="PF00620">
    <property type="entry name" value="RhoGAP"/>
    <property type="match status" value="1"/>
</dbReference>
<accession>A0A0A1U8I2</accession>
<dbReference type="AlphaFoldDB" id="A0A0A1U8I2"/>
<name>A0A0A1U8I2_ENTIV</name>
<dbReference type="GO" id="GO:0007165">
    <property type="term" value="P:signal transduction"/>
    <property type="evidence" value="ECO:0007669"/>
    <property type="project" value="InterPro"/>
</dbReference>
<dbReference type="OMA" id="NICRYAA"/>
<evidence type="ECO:0000313" key="3">
    <source>
        <dbReference type="Proteomes" id="UP000014680"/>
    </source>
</evidence>
<dbReference type="VEuPathDB" id="AmoebaDB:EIN_150960"/>
<dbReference type="CDD" id="cd00159">
    <property type="entry name" value="RhoGAP"/>
    <property type="match status" value="1"/>
</dbReference>
<gene>
    <name evidence="2" type="ORF">EIN_150960</name>
</gene>
<dbReference type="KEGG" id="eiv:EIN_150960"/>
<dbReference type="GO" id="GO:0005096">
    <property type="term" value="F:GTPase activator activity"/>
    <property type="evidence" value="ECO:0007669"/>
    <property type="project" value="TreeGrafter"/>
</dbReference>
<evidence type="ECO:0000313" key="2">
    <source>
        <dbReference type="EMBL" id="ELP91219.1"/>
    </source>
</evidence>
<dbReference type="SUPFAM" id="SSF48350">
    <property type="entry name" value="GTPase activation domain, GAP"/>
    <property type="match status" value="1"/>
</dbReference>
<dbReference type="RefSeq" id="XP_004257990.1">
    <property type="nucleotide sequence ID" value="XM_004257942.1"/>
</dbReference>